<evidence type="ECO:0000313" key="2">
    <source>
        <dbReference type="EnsemblMetazoa" id="ASTEI09234-PA"/>
    </source>
</evidence>
<dbReference type="VEuPathDB" id="VectorBase:ASTEI20_032718"/>
<dbReference type="PANTHER" id="PTHR34923">
    <property type="entry name" value="SMALL INTEGRAL MEMBRANE PROTEIN 20"/>
    <property type="match status" value="1"/>
</dbReference>
<keyword evidence="1" id="KW-0472">Membrane</keyword>
<evidence type="ECO:0000313" key="3">
    <source>
        <dbReference type="Proteomes" id="UP000076408"/>
    </source>
</evidence>
<reference evidence="3" key="1">
    <citation type="journal article" date="2014" name="Genome Biol.">
        <title>Genome analysis of a major urban malaria vector mosquito, Anopheles stephensi.</title>
        <authorList>
            <person name="Jiang X."/>
            <person name="Peery A."/>
            <person name="Hall A.B."/>
            <person name="Sharma A."/>
            <person name="Chen X.G."/>
            <person name="Waterhouse R.M."/>
            <person name="Komissarov A."/>
            <person name="Riehle M.M."/>
            <person name="Shouche Y."/>
            <person name="Sharakhova M.V."/>
            <person name="Lawson D."/>
            <person name="Pakpour N."/>
            <person name="Arensburger P."/>
            <person name="Davidson V.L."/>
            <person name="Eiglmeier K."/>
            <person name="Emrich S."/>
            <person name="George P."/>
            <person name="Kennedy R.C."/>
            <person name="Mane S.P."/>
            <person name="Maslen G."/>
            <person name="Oringanje C."/>
            <person name="Qi Y."/>
            <person name="Settlage R."/>
            <person name="Tojo M."/>
            <person name="Tubio J.M."/>
            <person name="Unger M.F."/>
            <person name="Wang B."/>
            <person name="Vernick K.D."/>
            <person name="Ribeiro J.M."/>
            <person name="James A.A."/>
            <person name="Michel K."/>
            <person name="Riehle M.A."/>
            <person name="Luckhart S."/>
            <person name="Sharakhov I.V."/>
            <person name="Tu Z."/>
        </authorList>
    </citation>
    <scope>NUCLEOTIDE SEQUENCE [LARGE SCALE GENOMIC DNA]</scope>
    <source>
        <strain evidence="3">Indian</strain>
    </source>
</reference>
<dbReference type="InterPro" id="IPR027917">
    <property type="entry name" value="MITRAC7/Phoenixin"/>
</dbReference>
<protein>
    <recommendedName>
        <fullName evidence="4">Small integral membrane protein 20</fullName>
    </recommendedName>
</protein>
<keyword evidence="1" id="KW-0812">Transmembrane</keyword>
<dbReference type="PANTHER" id="PTHR34923:SF1">
    <property type="entry name" value="SMALL INTEGRAL MEMBRANE PROTEIN 20"/>
    <property type="match status" value="1"/>
</dbReference>
<dbReference type="Pfam" id="PF15061">
    <property type="entry name" value="MITRAC7_Phoenixin"/>
    <property type="match status" value="1"/>
</dbReference>
<dbReference type="Proteomes" id="UP000076408">
    <property type="component" value="Unassembled WGS sequence"/>
</dbReference>
<dbReference type="STRING" id="30069.A0A182YL98"/>
<dbReference type="VEuPathDB" id="VectorBase:ASTE004683"/>
<feature type="transmembrane region" description="Helical" evidence="1">
    <location>
        <begin position="34"/>
        <end position="53"/>
    </location>
</feature>
<accession>A0A182YL98</accession>
<reference evidence="2" key="2">
    <citation type="submission" date="2020-05" db="UniProtKB">
        <authorList>
            <consortium name="EnsemblMetazoa"/>
        </authorList>
    </citation>
    <scope>IDENTIFICATION</scope>
    <source>
        <strain evidence="2">Indian</strain>
    </source>
</reference>
<proteinExistence type="predicted"/>
<keyword evidence="3" id="KW-1185">Reference proteome</keyword>
<keyword evidence="1" id="KW-1133">Transmembrane helix</keyword>
<dbReference type="OMA" id="YPIFVYP"/>
<evidence type="ECO:0000256" key="1">
    <source>
        <dbReference type="SAM" id="Phobius"/>
    </source>
</evidence>
<dbReference type="GO" id="GO:0005743">
    <property type="term" value="C:mitochondrial inner membrane"/>
    <property type="evidence" value="ECO:0007669"/>
    <property type="project" value="TreeGrafter"/>
</dbReference>
<evidence type="ECO:0008006" key="4">
    <source>
        <dbReference type="Google" id="ProtNLM"/>
    </source>
</evidence>
<dbReference type="AlphaFoldDB" id="A0A182YL98"/>
<dbReference type="GO" id="GO:0033617">
    <property type="term" value="P:mitochondrial respiratory chain complex IV assembly"/>
    <property type="evidence" value="ECO:0007669"/>
    <property type="project" value="InterPro"/>
</dbReference>
<dbReference type="VEuPathDB" id="VectorBase:ASTEI09234"/>
<sequence>MKQVEVNLRRTQVVFTINRVDFAMAPTVLKGKNYALLVGGIVGFIALACYPIIVHPMLYPEEYKKVQQMNRAGIKQEEIQPGNMRVWSDPFKPREDIKR</sequence>
<dbReference type="EnsemblMetazoa" id="ASTEI09234-RA">
    <property type="protein sequence ID" value="ASTEI09234-PA"/>
    <property type="gene ID" value="ASTEI09234"/>
</dbReference>
<organism evidence="2 3">
    <name type="scientific">Anopheles stephensi</name>
    <name type="common">Indo-Pakistan malaria mosquito</name>
    <dbReference type="NCBI Taxonomy" id="30069"/>
    <lineage>
        <taxon>Eukaryota</taxon>
        <taxon>Metazoa</taxon>
        <taxon>Ecdysozoa</taxon>
        <taxon>Arthropoda</taxon>
        <taxon>Hexapoda</taxon>
        <taxon>Insecta</taxon>
        <taxon>Pterygota</taxon>
        <taxon>Neoptera</taxon>
        <taxon>Endopterygota</taxon>
        <taxon>Diptera</taxon>
        <taxon>Nematocera</taxon>
        <taxon>Culicoidea</taxon>
        <taxon>Culicidae</taxon>
        <taxon>Anophelinae</taxon>
        <taxon>Anopheles</taxon>
    </lineage>
</organism>
<name>A0A182YL98_ANOST</name>